<reference evidence="1 2" key="1">
    <citation type="journal article" date="2019" name="Int. J. Syst. Evol. Microbiol.">
        <title>The Global Catalogue of Microorganisms (GCM) 10K type strain sequencing project: providing services to taxonomists for standard genome sequencing and annotation.</title>
        <authorList>
            <consortium name="The Broad Institute Genomics Platform"/>
            <consortium name="The Broad Institute Genome Sequencing Center for Infectious Disease"/>
            <person name="Wu L."/>
            <person name="Ma J."/>
        </authorList>
    </citation>
    <scope>NUCLEOTIDE SEQUENCE [LARGE SCALE GENOMIC DNA]</scope>
    <source>
        <strain evidence="1 2">JCM 15591</strain>
    </source>
</reference>
<comment type="caution">
    <text evidence="1">The sequence shown here is derived from an EMBL/GenBank/DDBJ whole genome shotgun (WGS) entry which is preliminary data.</text>
</comment>
<evidence type="ECO:0000313" key="2">
    <source>
        <dbReference type="Proteomes" id="UP001501475"/>
    </source>
</evidence>
<organism evidence="1 2">
    <name type="scientific">Nostocoides vanveenii</name>
    <dbReference type="NCBI Taxonomy" id="330835"/>
    <lineage>
        <taxon>Bacteria</taxon>
        <taxon>Bacillati</taxon>
        <taxon>Actinomycetota</taxon>
        <taxon>Actinomycetes</taxon>
        <taxon>Micrococcales</taxon>
        <taxon>Intrasporangiaceae</taxon>
        <taxon>Nostocoides</taxon>
    </lineage>
</organism>
<proteinExistence type="predicted"/>
<name>A0ABN2KE21_9MICO</name>
<evidence type="ECO:0000313" key="1">
    <source>
        <dbReference type="EMBL" id="GAA1753953.1"/>
    </source>
</evidence>
<dbReference type="Proteomes" id="UP001501475">
    <property type="component" value="Unassembled WGS sequence"/>
</dbReference>
<sequence length="442" mass="49588">MDDGLGMPLASLPCRNPVTRYAAPHRFDPYWTGIWDTHHSAVWVGRRDVELTRHARLVRPVRSEIRFADDVARAMLVERPGLLRALGVTGMWRTISGQQIAAFTGEVFGKLSDDILFSAGLLARGRLLTGITGLRLPPLYRTAWTAPLGDIETQVTYQQWLALTAGVPWRNGPQADRHNILASELGLRCAEYGGWPCVLGESMAQFNQLFGDDKVPAGRNWAGDLLLVRADGLRVVVEVSASAGVPFAEKADRWAQFLAQDKTKATMVVFVDARRPDRSHDRLGQVIHRSMKKSISRAAFKSMDRVTAGVDERMAIVRWDDWFPGPHHAAPEFLTFDVQRPTGPNDNRWEWASVTDPFEVAGPKDPKTAQAIIGNARLLYGLPHWLGDGPKPDVTQWLLRHAGFDTPPVAPHVRRGRSELRRYRRERFGGNAERVDDQQHDR</sequence>
<protein>
    <submittedName>
        <fullName evidence="1">Uncharacterized protein</fullName>
    </submittedName>
</protein>
<keyword evidence="2" id="KW-1185">Reference proteome</keyword>
<gene>
    <name evidence="1" type="ORF">GCM10009810_12240</name>
</gene>
<accession>A0ABN2KE21</accession>
<dbReference type="EMBL" id="BAAAPN010000032">
    <property type="protein sequence ID" value="GAA1753953.1"/>
    <property type="molecule type" value="Genomic_DNA"/>
</dbReference>